<sequence>MHPAHSAQTAKGFALLLALTLMSFVVLLMLSLSTMIQVDIRAAESAARTQKAQTNALLGLQVALGELQNFAGPDTRVTARADIYGTSDTSPCWAWTGVWDSQDPSPAAARSDHTLRRAYQATNGEAKPPPLAWLASGIDGSSPANIDPTNPNIPSDRQVLMLSAETTISTPPVIVGKKSITSNSGGANGSYAWWVGDEGVKARINVSDPFRDENQSIEHFVGPSFNLINEAQKTTLLDSSLALTPGIQQLGGPWGQLTESELELFNKAFSYESLRALLKLSSEAEASLFNAYKHDLTVYSQSLQTDTRKGGFKKDLTMAFESPTVFEHFFGVQATNLSFTRTDREEDQLFQGVMEFPVAEVAEPPSEFYLCPELQRINKLTDVGPNWGSLYSYYNLYKLDDLATDGAIKPILAYPVAGGPNEVPDALPYKNYQKYYHPDEQHTNSPITPILERFQLHIRVGSTSEEVDGVDKYKLRFYLQPMLAMWNPYNVKLKRAYPNIDQNNFYPQYRFSFEAAPELVISGEFDDGTPFNETINIANAYMKGEGNNQYTQGVWAALAPADLEFMPGEIRILSATADASGNFRENELDYGWQDSEGFYFDWPFKYSHSSYVDKYVADKAVTVHSVQIKERNDDWFVGGSKGDQLSGAYWQLIHETPSDTNKNNSNLIMQSSSGFWKDPVYASEHPDAELSPGTLEDGTIPPFLPSQRLGSNYLDIGTWLFHLRTTNEANNGLRNLIDSNPRALYSAPRWDGPGLFAQGAFQGGGDQQNGYLAAGSVPEPSIGDFSRYTGLNGPSISDSSLGQSQIILFDVPRFPAVSIGQFQHANLSRYNFEPSYLVGNSYANTRIPLDSTYKTSFEDNYGLNLFDTAYMVNDQIFDEYFLSTVSPKISDANWSALVAGEKSPYNARHRVIVPSASTRSELLDLNDTRAMLAWGGRIIVQGGFNINSTSVKAWKALFSSMDQPFLRIDVSGTDAQDLSLTDPDGVYVSRTSLPIYESGYSANAADSDAFKAFFKGYRKLSDSELDALAEATVEEVKSRGPFLSLADFINRRLNATNAEAQTRGTLQAALDRTINQNIHASIASEAINLSGSTYNAVLSNEHPDSQATGHSGYVLQGDLLQPLAPILSPRSDTFVIRAYGSADSITGESDEAWCEAVVQRFPDMTGTGNDLSDGSLNEFIAESDALTNPTNQAFGRKFQIIAFRWLSEDEL</sequence>
<protein>
    <recommendedName>
        <fullName evidence="4">Type 4 fimbrial biogenesis protein PilX N-terminal domain-containing protein</fullName>
    </recommendedName>
</protein>
<reference evidence="2 3" key="1">
    <citation type="submission" date="2023-11" db="EMBL/GenBank/DDBJ databases">
        <title>Coraliomargarita sp. nov., isolated from marine algae.</title>
        <authorList>
            <person name="Lee J.K."/>
            <person name="Baek J.H."/>
            <person name="Kim J.M."/>
            <person name="Choi D.G."/>
            <person name="Jeon C.O."/>
        </authorList>
    </citation>
    <scope>NUCLEOTIDE SEQUENCE [LARGE SCALE GENOMIC DNA]</scope>
    <source>
        <strain evidence="2 3">J2-16</strain>
    </source>
</reference>
<dbReference type="RefSeq" id="WP_319831813.1">
    <property type="nucleotide sequence ID" value="NZ_CP138858.1"/>
</dbReference>
<evidence type="ECO:0008006" key="4">
    <source>
        <dbReference type="Google" id="ProtNLM"/>
    </source>
</evidence>
<accession>A0ABZ0RFE8</accession>
<name>A0ABZ0RFE8_9BACT</name>
<evidence type="ECO:0000313" key="2">
    <source>
        <dbReference type="EMBL" id="WPJ94905.1"/>
    </source>
</evidence>
<evidence type="ECO:0000256" key="1">
    <source>
        <dbReference type="SAM" id="Phobius"/>
    </source>
</evidence>
<keyword evidence="1" id="KW-0472">Membrane</keyword>
<keyword evidence="1" id="KW-0812">Transmembrane</keyword>
<feature type="transmembrane region" description="Helical" evidence="1">
    <location>
        <begin position="12"/>
        <end position="32"/>
    </location>
</feature>
<dbReference type="Proteomes" id="UP001324993">
    <property type="component" value="Chromosome"/>
</dbReference>
<organism evidence="2 3">
    <name type="scientific">Coraliomargarita algicola</name>
    <dbReference type="NCBI Taxonomy" id="3092156"/>
    <lineage>
        <taxon>Bacteria</taxon>
        <taxon>Pseudomonadati</taxon>
        <taxon>Verrucomicrobiota</taxon>
        <taxon>Opitutia</taxon>
        <taxon>Puniceicoccales</taxon>
        <taxon>Coraliomargaritaceae</taxon>
        <taxon>Coraliomargarita</taxon>
    </lineage>
</organism>
<dbReference type="EMBL" id="CP138858">
    <property type="protein sequence ID" value="WPJ94905.1"/>
    <property type="molecule type" value="Genomic_DNA"/>
</dbReference>
<keyword evidence="1" id="KW-1133">Transmembrane helix</keyword>
<proteinExistence type="predicted"/>
<gene>
    <name evidence="2" type="ORF">SH580_15855</name>
</gene>
<keyword evidence="3" id="KW-1185">Reference proteome</keyword>
<evidence type="ECO:0000313" key="3">
    <source>
        <dbReference type="Proteomes" id="UP001324993"/>
    </source>
</evidence>